<organism evidence="1 2">
    <name type="scientific">Oikopleura dioica</name>
    <name type="common">Tunicate</name>
    <dbReference type="NCBI Taxonomy" id="34765"/>
    <lineage>
        <taxon>Eukaryota</taxon>
        <taxon>Metazoa</taxon>
        <taxon>Chordata</taxon>
        <taxon>Tunicata</taxon>
        <taxon>Appendicularia</taxon>
        <taxon>Copelata</taxon>
        <taxon>Oikopleuridae</taxon>
        <taxon>Oikopleura</taxon>
    </lineage>
</organism>
<name>A0ABN7SHB3_OIKDI</name>
<protein>
    <submittedName>
        <fullName evidence="1">Oidioi.mRNA.OKI2018_I69.XSR.g16812.t1.cds</fullName>
    </submittedName>
</protein>
<proteinExistence type="predicted"/>
<gene>
    <name evidence="1" type="ORF">OKIOD_LOCUS8370</name>
</gene>
<sequence length="244" mass="27840">MTHPSCDKLCVCLSQNKKAKQTAETTIPSSQLEILGLEKTKITLGDKNFLTQLFPSSTISASDKQPLDHLKSQKNATETVLKSQFDDSNHRRMISEAESDAILFIENAKLTLHKYPLRCAKCFKAATCQTNCCEYHVFCDLCKEQAITCEDENRELLTKMHIGSYRGKVIQFVTKHWHEKYKADPSIEDPMIPHKETGTTLKEIHKSMCDEGLMFYRRSLPVVSSSKAKTEKHPIVKTEREEIE</sequence>
<dbReference type="EMBL" id="OU015569">
    <property type="protein sequence ID" value="CAG5100037.1"/>
    <property type="molecule type" value="Genomic_DNA"/>
</dbReference>
<evidence type="ECO:0000313" key="1">
    <source>
        <dbReference type="EMBL" id="CAG5100037.1"/>
    </source>
</evidence>
<dbReference type="Proteomes" id="UP001158576">
    <property type="component" value="Chromosome XSR"/>
</dbReference>
<evidence type="ECO:0000313" key="2">
    <source>
        <dbReference type="Proteomes" id="UP001158576"/>
    </source>
</evidence>
<keyword evidence="2" id="KW-1185">Reference proteome</keyword>
<accession>A0ABN7SHB3</accession>
<reference evidence="1 2" key="1">
    <citation type="submission" date="2021-04" db="EMBL/GenBank/DDBJ databases">
        <authorList>
            <person name="Bliznina A."/>
        </authorList>
    </citation>
    <scope>NUCLEOTIDE SEQUENCE [LARGE SCALE GENOMIC DNA]</scope>
</reference>